<feature type="region of interest" description="Disordered" evidence="1">
    <location>
        <begin position="20"/>
        <end position="54"/>
    </location>
</feature>
<comment type="caution">
    <text evidence="2">The sequence shown here is derived from an EMBL/GenBank/DDBJ whole genome shotgun (WGS) entry which is preliminary data.</text>
</comment>
<reference evidence="3" key="1">
    <citation type="submission" date="2016-06" db="EMBL/GenBank/DDBJ databases">
        <title>Parallel loss of symbiosis genes in relatives of nitrogen-fixing non-legume Parasponia.</title>
        <authorList>
            <person name="Van Velzen R."/>
            <person name="Holmer R."/>
            <person name="Bu F."/>
            <person name="Rutten L."/>
            <person name="Van Zeijl A."/>
            <person name="Liu W."/>
            <person name="Santuari L."/>
            <person name="Cao Q."/>
            <person name="Sharma T."/>
            <person name="Shen D."/>
            <person name="Roswanjaya Y."/>
            <person name="Wardhani T."/>
            <person name="Kalhor M.S."/>
            <person name="Jansen J."/>
            <person name="Van den Hoogen J."/>
            <person name="Gungor B."/>
            <person name="Hartog M."/>
            <person name="Hontelez J."/>
            <person name="Verver J."/>
            <person name="Yang W.-C."/>
            <person name="Schijlen E."/>
            <person name="Repin R."/>
            <person name="Schilthuizen M."/>
            <person name="Schranz E."/>
            <person name="Heidstra R."/>
            <person name="Miyata K."/>
            <person name="Fedorova E."/>
            <person name="Kohlen W."/>
            <person name="Bisseling T."/>
            <person name="Smit S."/>
            <person name="Geurts R."/>
        </authorList>
    </citation>
    <scope>NUCLEOTIDE SEQUENCE [LARGE SCALE GENOMIC DNA]</scope>
    <source>
        <strain evidence="3">cv. WU1-14</strain>
    </source>
</reference>
<gene>
    <name evidence="2" type="ORF">PanWU01x14_000320</name>
</gene>
<name>A0A2P5E4L0_PARAD</name>
<evidence type="ECO:0000313" key="3">
    <source>
        <dbReference type="Proteomes" id="UP000237105"/>
    </source>
</evidence>
<organism evidence="2 3">
    <name type="scientific">Parasponia andersonii</name>
    <name type="common">Sponia andersonii</name>
    <dbReference type="NCBI Taxonomy" id="3476"/>
    <lineage>
        <taxon>Eukaryota</taxon>
        <taxon>Viridiplantae</taxon>
        <taxon>Streptophyta</taxon>
        <taxon>Embryophyta</taxon>
        <taxon>Tracheophyta</taxon>
        <taxon>Spermatophyta</taxon>
        <taxon>Magnoliopsida</taxon>
        <taxon>eudicotyledons</taxon>
        <taxon>Gunneridae</taxon>
        <taxon>Pentapetalae</taxon>
        <taxon>rosids</taxon>
        <taxon>fabids</taxon>
        <taxon>Rosales</taxon>
        <taxon>Cannabaceae</taxon>
        <taxon>Parasponia</taxon>
    </lineage>
</organism>
<accession>A0A2P5E4L0</accession>
<dbReference type="Proteomes" id="UP000237105">
    <property type="component" value="Unassembled WGS sequence"/>
</dbReference>
<evidence type="ECO:0000256" key="1">
    <source>
        <dbReference type="SAM" id="MobiDB-lite"/>
    </source>
</evidence>
<dbReference type="AlphaFoldDB" id="A0A2P5E4L0"/>
<proteinExistence type="predicted"/>
<protein>
    <submittedName>
        <fullName evidence="2">Uncharacterized protein</fullName>
    </submittedName>
</protein>
<feature type="non-terminal residue" evidence="2">
    <location>
        <position position="1"/>
    </location>
</feature>
<evidence type="ECO:0000313" key="2">
    <source>
        <dbReference type="EMBL" id="PON80476.1"/>
    </source>
</evidence>
<sequence length="76" mass="8240">RFVTTMVKTRDIVTLNKKCGSSSAVKTTPMKKLNSPSSRKSKAEASKPPSPSPAMLAPFVKLKLEVEADSIPEFCD</sequence>
<dbReference type="EMBL" id="JXTB01000001">
    <property type="protein sequence ID" value="PON80476.1"/>
    <property type="molecule type" value="Genomic_DNA"/>
</dbReference>
<keyword evidence="3" id="KW-1185">Reference proteome</keyword>